<accession>A0A1T4NLW9</accession>
<evidence type="ECO:0000259" key="3">
    <source>
        <dbReference type="PROSITE" id="PS51186"/>
    </source>
</evidence>
<dbReference type="PANTHER" id="PTHR43877">
    <property type="entry name" value="AMINOALKYLPHOSPHONATE N-ACETYLTRANSFERASE-RELATED-RELATED"/>
    <property type="match status" value="1"/>
</dbReference>
<protein>
    <submittedName>
        <fullName evidence="4">Acetyltransferase (GNAT) family protein</fullName>
    </submittedName>
</protein>
<gene>
    <name evidence="4" type="ORF">SAMN02745205_01934</name>
</gene>
<proteinExistence type="predicted"/>
<evidence type="ECO:0000313" key="4">
    <source>
        <dbReference type="EMBL" id="SJZ80095.1"/>
    </source>
</evidence>
<evidence type="ECO:0000256" key="2">
    <source>
        <dbReference type="ARBA" id="ARBA00023315"/>
    </source>
</evidence>
<feature type="domain" description="N-acetyltransferase" evidence="3">
    <location>
        <begin position="15"/>
        <end position="169"/>
    </location>
</feature>
<dbReference type="AlphaFoldDB" id="A0A1T4NLW9"/>
<sequence>MRRLITIFTFMDQNVIFRDIHPDEHPTLANFLYEAIFIPEGVEPPPYEIIFHPELSIYIDEFGSKAADTAVVAEVDGKVIGAAWARIIKDYGHIDDETPSLSISLYPDFRGQGIGTRLWKTLLDRLRAAGYHQVSLSVQKANFASHMYLRSGFQVVKENEHDYVMLKKL</sequence>
<organism evidence="4 5">
    <name type="scientific">Porphyromonas cangingivalis</name>
    <dbReference type="NCBI Taxonomy" id="36874"/>
    <lineage>
        <taxon>Bacteria</taxon>
        <taxon>Pseudomonadati</taxon>
        <taxon>Bacteroidota</taxon>
        <taxon>Bacteroidia</taxon>
        <taxon>Bacteroidales</taxon>
        <taxon>Porphyromonadaceae</taxon>
        <taxon>Porphyromonas</taxon>
    </lineage>
</organism>
<dbReference type="Proteomes" id="UP000189956">
    <property type="component" value="Unassembled WGS sequence"/>
</dbReference>
<dbReference type="SUPFAM" id="SSF55729">
    <property type="entry name" value="Acyl-CoA N-acyltransferases (Nat)"/>
    <property type="match status" value="1"/>
</dbReference>
<evidence type="ECO:0000313" key="5">
    <source>
        <dbReference type="Proteomes" id="UP000189956"/>
    </source>
</evidence>
<dbReference type="InterPro" id="IPR050832">
    <property type="entry name" value="Bact_Acetyltransf"/>
</dbReference>
<name>A0A1T4NLW9_PORCN</name>
<dbReference type="InterPro" id="IPR000182">
    <property type="entry name" value="GNAT_dom"/>
</dbReference>
<dbReference type="PROSITE" id="PS51186">
    <property type="entry name" value="GNAT"/>
    <property type="match status" value="1"/>
</dbReference>
<dbReference type="InterPro" id="IPR016181">
    <property type="entry name" value="Acyl_CoA_acyltransferase"/>
</dbReference>
<dbReference type="RefSeq" id="WP_231551983.1">
    <property type="nucleotide sequence ID" value="NZ_KN265645.1"/>
</dbReference>
<keyword evidence="1 4" id="KW-0808">Transferase</keyword>
<dbReference type="Gene3D" id="3.40.630.30">
    <property type="match status" value="1"/>
</dbReference>
<evidence type="ECO:0000256" key="1">
    <source>
        <dbReference type="ARBA" id="ARBA00022679"/>
    </source>
</evidence>
<dbReference type="CDD" id="cd04301">
    <property type="entry name" value="NAT_SF"/>
    <property type="match status" value="1"/>
</dbReference>
<dbReference type="Pfam" id="PF00583">
    <property type="entry name" value="Acetyltransf_1"/>
    <property type="match status" value="1"/>
</dbReference>
<dbReference type="GO" id="GO:0016747">
    <property type="term" value="F:acyltransferase activity, transferring groups other than amino-acyl groups"/>
    <property type="evidence" value="ECO:0007669"/>
    <property type="project" value="InterPro"/>
</dbReference>
<reference evidence="4 5" key="1">
    <citation type="submission" date="2017-02" db="EMBL/GenBank/DDBJ databases">
        <authorList>
            <person name="Peterson S.W."/>
        </authorList>
    </citation>
    <scope>NUCLEOTIDE SEQUENCE [LARGE SCALE GENOMIC DNA]</scope>
    <source>
        <strain evidence="4 5">ATCC 700135</strain>
    </source>
</reference>
<keyword evidence="2" id="KW-0012">Acyltransferase</keyword>
<dbReference type="EMBL" id="FUWL01000023">
    <property type="protein sequence ID" value="SJZ80095.1"/>
    <property type="molecule type" value="Genomic_DNA"/>
</dbReference>